<reference evidence="3" key="1">
    <citation type="submission" date="2017-09" db="EMBL/GenBank/DDBJ databases">
        <authorList>
            <person name="Varghese N."/>
            <person name="Submissions S."/>
        </authorList>
    </citation>
    <scope>NUCLEOTIDE SEQUENCE [LARGE SCALE GENOMIC DNA]</scope>
    <source>
        <strain evidence="3">DSM 2913</strain>
    </source>
</reference>
<dbReference type="Proteomes" id="UP000218627">
    <property type="component" value="Unassembled WGS sequence"/>
</dbReference>
<feature type="domain" description="NADP-dependent oxidoreductase" evidence="1">
    <location>
        <begin position="279"/>
        <end position="332"/>
    </location>
</feature>
<dbReference type="PANTHER" id="PTHR43312:SF1">
    <property type="entry name" value="NADP-DEPENDENT OXIDOREDUCTASE DOMAIN-CONTAINING PROTEIN"/>
    <property type="match status" value="1"/>
</dbReference>
<dbReference type="RefSeq" id="WP_096600301.1">
    <property type="nucleotide sequence ID" value="NZ_OBEN01000001.1"/>
</dbReference>
<protein>
    <submittedName>
        <fullName evidence="2">Predicted oxidoreductase</fullName>
    </submittedName>
</protein>
<accession>A0A285NV56</accession>
<dbReference type="InterPro" id="IPR053135">
    <property type="entry name" value="AKR2_Oxidoreductase"/>
</dbReference>
<feature type="domain" description="NADP-dependent oxidoreductase" evidence="1">
    <location>
        <begin position="12"/>
        <end position="187"/>
    </location>
</feature>
<dbReference type="AlphaFoldDB" id="A0A285NV56"/>
<evidence type="ECO:0000313" key="2">
    <source>
        <dbReference type="EMBL" id="SNZ11541.1"/>
    </source>
</evidence>
<gene>
    <name evidence="2" type="ORF">SAMN06265353_0269</name>
</gene>
<dbReference type="EMBL" id="OBEN01000001">
    <property type="protein sequence ID" value="SNZ11541.1"/>
    <property type="molecule type" value="Genomic_DNA"/>
</dbReference>
<evidence type="ECO:0000259" key="1">
    <source>
        <dbReference type="Pfam" id="PF00248"/>
    </source>
</evidence>
<sequence>MKSFLDLKLSELGIGTYLGELDQNTSEGYRRVIKSAYIDYGINVVDTAIVYRYMKSERDVGAVLKEVGRGRFIVSTKGGYVPYDADSGIDPKDYFYENFINNGLIKLDEMTPQGHYLSAKFIEWCLNKSLDNMQTNYVDVYFLHNPEEQLNFFSREIFERKLIECFEFLESKVKEGKVRYYGLATWSGFRVSPTSRQYLNLSQIVDLARQVAGEDHHLRFIQLPYSLGMPEAYTLKNQELKGKKLSTLEACNELGIYVYTSASIYQGRVIGRVPQALKEKLGVNSDVLASLQFVLSTPGVGTALVGMSKPEHLKENAQILSIKRLSPEDFASLFVRFSQ</sequence>
<dbReference type="Gene3D" id="3.20.20.100">
    <property type="entry name" value="NADP-dependent oxidoreductase domain"/>
    <property type="match status" value="1"/>
</dbReference>
<evidence type="ECO:0000313" key="3">
    <source>
        <dbReference type="Proteomes" id="UP000218627"/>
    </source>
</evidence>
<dbReference type="InterPro" id="IPR023210">
    <property type="entry name" value="NADP_OxRdtase_dom"/>
</dbReference>
<proteinExistence type="predicted"/>
<dbReference type="CDD" id="cd19099">
    <property type="entry name" value="AKR_unchar"/>
    <property type="match status" value="1"/>
</dbReference>
<dbReference type="InterPro" id="IPR036812">
    <property type="entry name" value="NAD(P)_OxRdtase_dom_sf"/>
</dbReference>
<organism evidence="2 3">
    <name type="scientific">Hydrogenobacter hydrogenophilus</name>
    <dbReference type="NCBI Taxonomy" id="35835"/>
    <lineage>
        <taxon>Bacteria</taxon>
        <taxon>Pseudomonadati</taxon>
        <taxon>Aquificota</taxon>
        <taxon>Aquificia</taxon>
        <taxon>Aquificales</taxon>
        <taxon>Aquificaceae</taxon>
        <taxon>Hydrogenobacter</taxon>
    </lineage>
</organism>
<dbReference type="PANTHER" id="PTHR43312">
    <property type="entry name" value="D-THREO-ALDOSE 1-DEHYDROGENASE"/>
    <property type="match status" value="1"/>
</dbReference>
<keyword evidence="3" id="KW-1185">Reference proteome</keyword>
<dbReference type="OrthoDB" id="9804790at2"/>
<dbReference type="SUPFAM" id="SSF51430">
    <property type="entry name" value="NAD(P)-linked oxidoreductase"/>
    <property type="match status" value="1"/>
</dbReference>
<dbReference type="Pfam" id="PF00248">
    <property type="entry name" value="Aldo_ket_red"/>
    <property type="match status" value="2"/>
</dbReference>
<name>A0A285NV56_9AQUI</name>